<organism evidence="1 2">
    <name type="scientific">Linnemannia gamsii</name>
    <dbReference type="NCBI Taxonomy" id="64522"/>
    <lineage>
        <taxon>Eukaryota</taxon>
        <taxon>Fungi</taxon>
        <taxon>Fungi incertae sedis</taxon>
        <taxon>Mucoromycota</taxon>
        <taxon>Mortierellomycotina</taxon>
        <taxon>Mortierellomycetes</taxon>
        <taxon>Mortierellales</taxon>
        <taxon>Mortierellaceae</taxon>
        <taxon>Linnemannia</taxon>
    </lineage>
</organism>
<keyword evidence="2" id="KW-1185">Reference proteome</keyword>
<dbReference type="Proteomes" id="UP001194696">
    <property type="component" value="Unassembled WGS sequence"/>
</dbReference>
<gene>
    <name evidence="1" type="ORF">BGZ96_008371</name>
</gene>
<name>A0ABQ7JYF0_9FUNG</name>
<accession>A0ABQ7JYF0</accession>
<sequence>MDAKELKQSADNYKKKEKAWYLHQSDLYRDTVWALAVPVLGQLESLTFPILGIWRWTTVVDSLERLETLVFILDETFDRDYINTYFPAESIPVSQQQRKWLMADEEAEAMQAMVFFVNEHTRHFRGRLKSVNAEGRKHASLFEVLGEVSGVEAVAFDAARNGEFPVGCYGEEERA</sequence>
<reference evidence="1 2" key="1">
    <citation type="journal article" date="2020" name="Fungal Divers.">
        <title>Resolving the Mortierellaceae phylogeny through synthesis of multi-gene phylogenetics and phylogenomics.</title>
        <authorList>
            <person name="Vandepol N."/>
            <person name="Liber J."/>
            <person name="Desiro A."/>
            <person name="Na H."/>
            <person name="Kennedy M."/>
            <person name="Barry K."/>
            <person name="Grigoriev I.V."/>
            <person name="Miller A.N."/>
            <person name="O'Donnell K."/>
            <person name="Stajich J.E."/>
            <person name="Bonito G."/>
        </authorList>
    </citation>
    <scope>NUCLEOTIDE SEQUENCE [LARGE SCALE GENOMIC DNA]</scope>
    <source>
        <strain evidence="1 2">AD045</strain>
    </source>
</reference>
<comment type="caution">
    <text evidence="1">The sequence shown here is derived from an EMBL/GenBank/DDBJ whole genome shotgun (WGS) entry which is preliminary data.</text>
</comment>
<proteinExistence type="predicted"/>
<protein>
    <submittedName>
        <fullName evidence="1">Uncharacterized protein</fullName>
    </submittedName>
</protein>
<evidence type="ECO:0000313" key="2">
    <source>
        <dbReference type="Proteomes" id="UP001194696"/>
    </source>
</evidence>
<dbReference type="EMBL" id="JAAAIM010000463">
    <property type="protein sequence ID" value="KAG0287741.1"/>
    <property type="molecule type" value="Genomic_DNA"/>
</dbReference>
<evidence type="ECO:0000313" key="1">
    <source>
        <dbReference type="EMBL" id="KAG0287741.1"/>
    </source>
</evidence>